<evidence type="ECO:0000313" key="2">
    <source>
        <dbReference type="EMBL" id="XBH06761.1"/>
    </source>
</evidence>
<feature type="compositionally biased region" description="Low complexity" evidence="1">
    <location>
        <begin position="238"/>
        <end position="247"/>
    </location>
</feature>
<accession>A0AAU7CNP2</accession>
<feature type="compositionally biased region" description="Basic and acidic residues" evidence="1">
    <location>
        <begin position="214"/>
        <end position="229"/>
    </location>
</feature>
<proteinExistence type="predicted"/>
<evidence type="ECO:0000256" key="1">
    <source>
        <dbReference type="SAM" id="MobiDB-lite"/>
    </source>
</evidence>
<reference evidence="2" key="1">
    <citation type="submission" date="2024-05" db="EMBL/GenBank/DDBJ databases">
        <title>Planctomycetes of the genus Singulisphaera possess chitinolytic capabilities.</title>
        <authorList>
            <person name="Ivanova A."/>
        </authorList>
    </citation>
    <scope>NUCLEOTIDE SEQUENCE</scope>
    <source>
        <strain evidence="2">Ch08T</strain>
    </source>
</reference>
<organism evidence="2">
    <name type="scientific">Singulisphaera sp. Ch08</name>
    <dbReference type="NCBI Taxonomy" id="3120278"/>
    <lineage>
        <taxon>Bacteria</taxon>
        <taxon>Pseudomonadati</taxon>
        <taxon>Planctomycetota</taxon>
        <taxon>Planctomycetia</taxon>
        <taxon>Isosphaerales</taxon>
        <taxon>Isosphaeraceae</taxon>
        <taxon>Singulisphaera</taxon>
    </lineage>
</organism>
<feature type="region of interest" description="Disordered" evidence="1">
    <location>
        <begin position="207"/>
        <end position="257"/>
    </location>
</feature>
<name>A0AAU7CNP2_9BACT</name>
<dbReference type="AlphaFoldDB" id="A0AAU7CNP2"/>
<dbReference type="EMBL" id="CP155447">
    <property type="protein sequence ID" value="XBH06761.1"/>
    <property type="molecule type" value="Genomic_DNA"/>
</dbReference>
<gene>
    <name evidence="2" type="ORF">V5E97_12180</name>
</gene>
<protein>
    <submittedName>
        <fullName evidence="2">Uncharacterized protein</fullName>
    </submittedName>
</protein>
<dbReference type="RefSeq" id="WP_406699609.1">
    <property type="nucleotide sequence ID" value="NZ_CP155447.1"/>
</dbReference>
<sequence length="693" mass="72881">MNSIHSLVLVGAWALLATTPTPTRADAPQGASVDARSAHSTHYAKRMTVPDCPHCRPTVRLAESTKPTPAGTTIAAVAVPKTAISLPEAALGDPGVRQAQILSTPNSPGPSIPEIPTESSASNFAIPMIPTDELAKPTIESPYPNIEDALITLRPSTPAFPIQRPQRTPAPSLSPLGANTEVAIPAFPALNPVATSPVVSRTSTAPLTASAEIGEPKLPELPDDLKGPDPRGMSGARSSSEPTVTTPSPIPRPAFLPPADVAESALVAAASDPTPLFPSTTKPDLAVPFLLGSNPAPAIAAASGQGPSVRILTTTPLNSTLAMPAPAAGSLGLAPPEATFDSVAAPTPIEVPGDDGSSSNGFSALPVMIGDQSPASLLTGMAVRRPMRPGQPPTPPSPFARTAQGATLVPWARGFKIADNQSPMPQDRVFYSFNYFNNMNGDVNRRLGSPISDMQVYRQLLGLEKTFWRGNASVGVRLPIDTLWTNSADPSLRNNSTSVGDVTFFTKFLLYDNPAVGSLLSGGLAVTAPTGPASFAGSSSAFGFRNTQIQPFLGYILRRGDFYLQGFSAIDVPTDSRDVTMWYNDLALGYFVYESADPSSFLSAVVPTFELHLNDPLNHRGALRPNDPAGTPDVLDLTFGTSFIIRKRLVATVGCSFPVTGPRPFDVEAVALLNFYYGRYGMAQPWPMPPVSR</sequence>